<evidence type="ECO:0000259" key="3">
    <source>
        <dbReference type="SMART" id="SM00014"/>
    </source>
</evidence>
<gene>
    <name evidence="4" type="ORF">P4G45_14170</name>
    <name evidence="5" type="ORF">P8936_14585</name>
</gene>
<dbReference type="SMART" id="SM00014">
    <property type="entry name" value="acidPPc"/>
    <property type="match status" value="1"/>
</dbReference>
<feature type="chain" id="PRO_5043288400" evidence="2">
    <location>
        <begin position="20"/>
        <end position="271"/>
    </location>
</feature>
<dbReference type="AlphaFoldDB" id="A0AAU7CVF5"/>
<accession>A0AAU7D6H5</accession>
<dbReference type="EMBL" id="CP121194">
    <property type="protein sequence ID" value="XBH09622.1"/>
    <property type="molecule type" value="Genomic_DNA"/>
</dbReference>
<dbReference type="Pfam" id="PF01569">
    <property type="entry name" value="PAP2"/>
    <property type="match status" value="1"/>
</dbReference>
<feature type="region of interest" description="Disordered" evidence="1">
    <location>
        <begin position="22"/>
        <end position="50"/>
    </location>
</feature>
<sequence length="271" mass="28577">MFTIAALLCCFGLPNGAIAQGASGSGSQQEFHGSTSALPDAPQPNSDEKATVTLQGTPLSILKDQAAIWTSPARIREGDLVWLVPLAAATGVGIATDHHAMASVVTHDAGFNNTSVNASNVLFGGFIAAPVALYGMGYLKGNEHARETGLLSGEALVDGLVVDEAMKLVFRRERPLINNARGHFFDGSVSDSSFPSTHSVLAWSSAAVMAGEYPSRWAQVGIYTMATGVSLTRVMGQEHFPTDVLVGSAAGWLIGHYIFRAHHRHGLLQSH</sequence>
<evidence type="ECO:0000313" key="4">
    <source>
        <dbReference type="EMBL" id="XBH09622.1"/>
    </source>
</evidence>
<organism evidence="4">
    <name type="scientific">Edaphobacter paludis</name>
    <dbReference type="NCBI Taxonomy" id="3035702"/>
    <lineage>
        <taxon>Bacteria</taxon>
        <taxon>Pseudomonadati</taxon>
        <taxon>Acidobacteriota</taxon>
        <taxon>Terriglobia</taxon>
        <taxon>Terriglobales</taxon>
        <taxon>Acidobacteriaceae</taxon>
        <taxon>Edaphobacter</taxon>
    </lineage>
</organism>
<dbReference type="CDD" id="cd03394">
    <property type="entry name" value="PAP2_like_5"/>
    <property type="match status" value="1"/>
</dbReference>
<evidence type="ECO:0000256" key="1">
    <source>
        <dbReference type="SAM" id="MobiDB-lite"/>
    </source>
</evidence>
<feature type="signal peptide" evidence="2">
    <location>
        <begin position="1"/>
        <end position="19"/>
    </location>
</feature>
<dbReference type="InterPro" id="IPR000326">
    <property type="entry name" value="PAP2/HPO"/>
</dbReference>
<dbReference type="SUPFAM" id="SSF48317">
    <property type="entry name" value="Acid phosphatase/Vanadium-dependent haloperoxidase"/>
    <property type="match status" value="1"/>
</dbReference>
<evidence type="ECO:0000256" key="2">
    <source>
        <dbReference type="SAM" id="SignalP"/>
    </source>
</evidence>
<keyword evidence="2" id="KW-0732">Signal</keyword>
<dbReference type="PANTHER" id="PTHR14969">
    <property type="entry name" value="SPHINGOSINE-1-PHOSPHATE PHOSPHOHYDROLASE"/>
    <property type="match status" value="1"/>
</dbReference>
<dbReference type="RefSeq" id="WP_348267131.1">
    <property type="nucleotide sequence ID" value="NZ_CP121194.1"/>
</dbReference>
<name>A0AAU7CVF5_9BACT</name>
<proteinExistence type="predicted"/>
<dbReference type="InterPro" id="IPR036938">
    <property type="entry name" value="PAP2/HPO_sf"/>
</dbReference>
<reference evidence="4" key="1">
    <citation type="submission" date="2023-03" db="EMBL/GenBank/DDBJ databases">
        <title>Edaphobacter sp.</title>
        <authorList>
            <person name="Huber K.J."/>
            <person name="Papendorf J."/>
            <person name="Pilke C."/>
            <person name="Bunk B."/>
            <person name="Sproeer C."/>
            <person name="Pester M."/>
        </authorList>
    </citation>
    <scope>NUCLEOTIDE SEQUENCE</scope>
    <source>
        <strain evidence="4">DSM 109919</strain>
        <strain evidence="5">DSM 109920</strain>
    </source>
</reference>
<protein>
    <submittedName>
        <fullName evidence="4">Phosphatase PAP2 family protein</fullName>
    </submittedName>
</protein>
<accession>A0AAU7CVF5</accession>
<evidence type="ECO:0000313" key="5">
    <source>
        <dbReference type="EMBL" id="XBH12909.1"/>
    </source>
</evidence>
<dbReference type="KEGG" id="epl:P4G45_14170"/>
<dbReference type="PANTHER" id="PTHR14969:SF13">
    <property type="entry name" value="AT30094P"/>
    <property type="match status" value="1"/>
</dbReference>
<dbReference type="Gene3D" id="1.20.144.10">
    <property type="entry name" value="Phosphatidic acid phosphatase type 2/haloperoxidase"/>
    <property type="match status" value="1"/>
</dbReference>
<dbReference type="EMBL" id="CP121195">
    <property type="protein sequence ID" value="XBH12909.1"/>
    <property type="molecule type" value="Genomic_DNA"/>
</dbReference>
<feature type="domain" description="Phosphatidic acid phosphatase type 2/haloperoxidase" evidence="3">
    <location>
        <begin position="147"/>
        <end position="259"/>
    </location>
</feature>